<gene>
    <name evidence="1" type="ORF">L3Y34_016153</name>
</gene>
<protein>
    <submittedName>
        <fullName evidence="1">Uncharacterized protein</fullName>
    </submittedName>
</protein>
<dbReference type="AlphaFoldDB" id="A0AAE9DYH9"/>
<accession>A0AAE9DYH9</accession>
<dbReference type="Proteomes" id="UP000827892">
    <property type="component" value="Chromosome I"/>
</dbReference>
<reference evidence="1 2" key="1">
    <citation type="submission" date="2022-05" db="EMBL/GenBank/DDBJ databases">
        <title>Chromosome-level reference genomes for two strains of Caenorhabditis briggsae: an improved platform for comparative genomics.</title>
        <authorList>
            <person name="Stevens L."/>
            <person name="Andersen E.C."/>
        </authorList>
    </citation>
    <scope>NUCLEOTIDE SEQUENCE [LARGE SCALE GENOMIC DNA]</scope>
    <source>
        <strain evidence="1">QX1410_ONT</strain>
        <tissue evidence="1">Whole-organism</tissue>
    </source>
</reference>
<organism evidence="1 2">
    <name type="scientific">Caenorhabditis briggsae</name>
    <dbReference type="NCBI Taxonomy" id="6238"/>
    <lineage>
        <taxon>Eukaryota</taxon>
        <taxon>Metazoa</taxon>
        <taxon>Ecdysozoa</taxon>
        <taxon>Nematoda</taxon>
        <taxon>Chromadorea</taxon>
        <taxon>Rhabditida</taxon>
        <taxon>Rhabditina</taxon>
        <taxon>Rhabditomorpha</taxon>
        <taxon>Rhabditoidea</taxon>
        <taxon>Rhabditidae</taxon>
        <taxon>Peloderinae</taxon>
        <taxon>Caenorhabditis</taxon>
    </lineage>
</organism>
<evidence type="ECO:0000313" key="2">
    <source>
        <dbReference type="Proteomes" id="UP000827892"/>
    </source>
</evidence>
<dbReference type="PROSITE" id="PS51257">
    <property type="entry name" value="PROKAR_LIPOPROTEIN"/>
    <property type="match status" value="1"/>
</dbReference>
<dbReference type="EMBL" id="CP090891">
    <property type="protein sequence ID" value="ULU13445.1"/>
    <property type="molecule type" value="Genomic_DNA"/>
</dbReference>
<evidence type="ECO:0000313" key="1">
    <source>
        <dbReference type="EMBL" id="ULU13445.1"/>
    </source>
</evidence>
<name>A0AAE9DYH9_CAEBR</name>
<proteinExistence type="predicted"/>
<sequence length="82" mass="9165">MSTKTMARYGSETPVSAAGSMTGCRFSTGSCNTREAAVIDDLAPRSPRGFTKCRLAGQKLHRPIPRIGYVRMPFYTHWYSFQ</sequence>